<dbReference type="Proteomes" id="UP000290289">
    <property type="component" value="Chromosome 15"/>
</dbReference>
<comment type="caution">
    <text evidence="2">The sequence shown here is derived from an EMBL/GenBank/DDBJ whole genome shotgun (WGS) entry which is preliminary data.</text>
</comment>
<keyword evidence="1" id="KW-1133">Transmembrane helix</keyword>
<gene>
    <name evidence="2" type="ORF">DVH24_012783</name>
</gene>
<keyword evidence="1" id="KW-0812">Transmembrane</keyword>
<feature type="transmembrane region" description="Helical" evidence="1">
    <location>
        <begin position="13"/>
        <end position="31"/>
    </location>
</feature>
<dbReference type="InterPro" id="IPR019186">
    <property type="entry name" value="Nucleolar_protein_12"/>
</dbReference>
<dbReference type="EMBL" id="RDQH01000341">
    <property type="protein sequence ID" value="RXH73099.1"/>
    <property type="molecule type" value="Genomic_DNA"/>
</dbReference>
<keyword evidence="3" id="KW-1185">Reference proteome</keyword>
<accession>A0A498HQH2</accession>
<organism evidence="2 3">
    <name type="scientific">Malus domestica</name>
    <name type="common">Apple</name>
    <name type="synonym">Pyrus malus</name>
    <dbReference type="NCBI Taxonomy" id="3750"/>
    <lineage>
        <taxon>Eukaryota</taxon>
        <taxon>Viridiplantae</taxon>
        <taxon>Streptophyta</taxon>
        <taxon>Embryophyta</taxon>
        <taxon>Tracheophyta</taxon>
        <taxon>Spermatophyta</taxon>
        <taxon>Magnoliopsida</taxon>
        <taxon>eudicotyledons</taxon>
        <taxon>Gunneridae</taxon>
        <taxon>Pentapetalae</taxon>
        <taxon>rosids</taxon>
        <taxon>fabids</taxon>
        <taxon>Rosales</taxon>
        <taxon>Rosaceae</taxon>
        <taxon>Amygdaloideae</taxon>
        <taxon>Maleae</taxon>
        <taxon>Malus</taxon>
    </lineage>
</organism>
<proteinExistence type="predicted"/>
<name>A0A498HQH2_MALDO</name>
<dbReference type="AlphaFoldDB" id="A0A498HQH2"/>
<dbReference type="Pfam" id="PF09805">
    <property type="entry name" value="Nop25"/>
    <property type="match status" value="1"/>
</dbReference>
<evidence type="ECO:0000313" key="3">
    <source>
        <dbReference type="Proteomes" id="UP000290289"/>
    </source>
</evidence>
<evidence type="ECO:0000256" key="1">
    <source>
        <dbReference type="SAM" id="Phobius"/>
    </source>
</evidence>
<sequence>MREGFYSNYWQQFLNYFEPFSIITTNFVSGFHKRKKKRRREAEQKQGEALRRKRLKLCKKNIRIWPSQNLEYVSSTVDVFRILFYHHHVPSTREFYIDYKVQLHYIFCRKDSLNSSKLI</sequence>
<keyword evidence="1" id="KW-0472">Membrane</keyword>
<reference evidence="2 3" key="1">
    <citation type="submission" date="2018-10" db="EMBL/GenBank/DDBJ databases">
        <title>A high-quality apple genome assembly.</title>
        <authorList>
            <person name="Hu J."/>
        </authorList>
    </citation>
    <scope>NUCLEOTIDE SEQUENCE [LARGE SCALE GENOMIC DNA]</scope>
    <source>
        <strain evidence="3">cv. HFTH1</strain>
        <tissue evidence="2">Young leaf</tissue>
    </source>
</reference>
<protein>
    <submittedName>
        <fullName evidence="2">Uncharacterized protein</fullName>
    </submittedName>
</protein>
<evidence type="ECO:0000313" key="2">
    <source>
        <dbReference type="EMBL" id="RXH73099.1"/>
    </source>
</evidence>